<dbReference type="GO" id="GO:0006313">
    <property type="term" value="P:DNA transposition"/>
    <property type="evidence" value="ECO:0007669"/>
    <property type="project" value="InterPro"/>
</dbReference>
<evidence type="ECO:0000259" key="5">
    <source>
        <dbReference type="Pfam" id="PF01609"/>
    </source>
</evidence>
<dbReference type="InterPro" id="IPR047952">
    <property type="entry name" value="Transpos_IS4"/>
</dbReference>
<dbReference type="AlphaFoldDB" id="A0A7V2T1B6"/>
<reference evidence="6" key="1">
    <citation type="journal article" date="2020" name="mSystems">
        <title>Genome- and Community-Level Interaction Insights into Carbon Utilization and Element Cycling Functions of Hydrothermarchaeota in Hydrothermal Sediment.</title>
        <authorList>
            <person name="Zhou Z."/>
            <person name="Liu Y."/>
            <person name="Xu W."/>
            <person name="Pan J."/>
            <person name="Luo Z.H."/>
            <person name="Li M."/>
        </authorList>
    </citation>
    <scope>NUCLEOTIDE SEQUENCE [LARGE SCALE GENOMIC DNA]</scope>
    <source>
        <strain evidence="6">HyVt-493</strain>
    </source>
</reference>
<evidence type="ECO:0000256" key="1">
    <source>
        <dbReference type="ARBA" id="ARBA00010075"/>
    </source>
</evidence>
<dbReference type="InterPro" id="IPR002559">
    <property type="entry name" value="Transposase_11"/>
</dbReference>
<dbReference type="EMBL" id="DRMS01000312">
    <property type="protein sequence ID" value="HFC92807.1"/>
    <property type="molecule type" value="Genomic_DNA"/>
</dbReference>
<dbReference type="GO" id="GO:0003677">
    <property type="term" value="F:DNA binding"/>
    <property type="evidence" value="ECO:0007669"/>
    <property type="project" value="UniProtKB-KW"/>
</dbReference>
<dbReference type="NCBIfam" id="NF033592">
    <property type="entry name" value="transpos_IS4_1"/>
    <property type="match status" value="1"/>
</dbReference>
<evidence type="ECO:0000313" key="6">
    <source>
        <dbReference type="EMBL" id="HFC92807.1"/>
    </source>
</evidence>
<comment type="caution">
    <text evidence="6">The sequence shown here is derived from an EMBL/GenBank/DDBJ whole genome shotgun (WGS) entry which is preliminary data.</text>
</comment>
<dbReference type="Proteomes" id="UP000885750">
    <property type="component" value="Unassembled WGS sequence"/>
</dbReference>
<keyword evidence="2" id="KW-0815">Transposition</keyword>
<accession>A0A7V2T1B6</accession>
<proteinExistence type="inferred from homology"/>
<dbReference type="PANTHER" id="PTHR33258">
    <property type="entry name" value="TRANSPOSASE INSL FOR INSERTION SEQUENCE ELEMENT IS186A-RELATED"/>
    <property type="match status" value="1"/>
</dbReference>
<evidence type="ECO:0000256" key="2">
    <source>
        <dbReference type="ARBA" id="ARBA00022578"/>
    </source>
</evidence>
<gene>
    <name evidence="6" type="ORF">ENJ51_08355</name>
</gene>
<dbReference type="InterPro" id="IPR012337">
    <property type="entry name" value="RNaseH-like_sf"/>
</dbReference>
<keyword evidence="4" id="KW-0233">DNA recombination</keyword>
<sequence>MNDTFTSVEFISKHRKKESDFTRDCKLTFPVLISFCLNLVKGSLQSELNHFFKTKHNTKTALLKVTDSAFSKARKKFSETAFIELNKGVTQQFYEQNSTQHWQGHRVLAVDGTKYLLPSTEAIYKEYGGVSNQFEKRVPMAMGSCLYDVFQGLVLDAIIAPYTSSERELAYQHLSLAERSDLILYDRGYPSFWFFAAHQEKEINFCMRVKASFNSATKAFVNSDKKQALAVLTADNKMTLQCVDKDLSSEPMLLRLLRIKTCKGDYILMTNLLHKTTYPMASFKGLYHLRWQIEEGYKKQKSWIEIENFTGKSVLAIKQDFHARILSLTLTAMAVDASQSYINSRVKQRKLAYKINFSQALSSMKDTIIHLLFNTIGEYEIIPWLQTIARMLSAIRPDRHFVRKKKSTDRHKFHIQYKRAL</sequence>
<protein>
    <submittedName>
        <fullName evidence="6">IS4 family transposase</fullName>
    </submittedName>
</protein>
<dbReference type="Pfam" id="PF01609">
    <property type="entry name" value="DDE_Tnp_1"/>
    <property type="match status" value="1"/>
</dbReference>
<dbReference type="PANTHER" id="PTHR33258:SF1">
    <property type="entry name" value="TRANSPOSASE INSL FOR INSERTION SEQUENCE ELEMENT IS186A-RELATED"/>
    <property type="match status" value="1"/>
</dbReference>
<comment type="similarity">
    <text evidence="1">Belongs to the transposase 11 family.</text>
</comment>
<name>A0A7V2T1B6_LEUMU</name>
<evidence type="ECO:0000256" key="3">
    <source>
        <dbReference type="ARBA" id="ARBA00023125"/>
    </source>
</evidence>
<dbReference type="SUPFAM" id="SSF53098">
    <property type="entry name" value="Ribonuclease H-like"/>
    <property type="match status" value="1"/>
</dbReference>
<keyword evidence="3" id="KW-0238">DNA-binding</keyword>
<feature type="domain" description="Transposase IS4-like" evidence="5">
    <location>
        <begin position="102"/>
        <end position="330"/>
    </location>
</feature>
<dbReference type="GO" id="GO:0004803">
    <property type="term" value="F:transposase activity"/>
    <property type="evidence" value="ECO:0007669"/>
    <property type="project" value="InterPro"/>
</dbReference>
<evidence type="ECO:0000256" key="4">
    <source>
        <dbReference type="ARBA" id="ARBA00023172"/>
    </source>
</evidence>
<organism evidence="6">
    <name type="scientific">Leucothrix mucor</name>
    <dbReference type="NCBI Taxonomy" id="45248"/>
    <lineage>
        <taxon>Bacteria</taxon>
        <taxon>Pseudomonadati</taxon>
        <taxon>Pseudomonadota</taxon>
        <taxon>Gammaproteobacteria</taxon>
        <taxon>Thiotrichales</taxon>
        <taxon>Thiotrichaceae</taxon>
        <taxon>Leucothrix</taxon>
    </lineage>
</organism>